<protein>
    <submittedName>
        <fullName evidence="1">Uncharacterized protein</fullName>
    </submittedName>
</protein>
<organism evidence="1">
    <name type="scientific">marine metagenome</name>
    <dbReference type="NCBI Taxonomy" id="408172"/>
    <lineage>
        <taxon>unclassified sequences</taxon>
        <taxon>metagenomes</taxon>
        <taxon>ecological metagenomes</taxon>
    </lineage>
</organism>
<reference evidence="1" key="1">
    <citation type="submission" date="2018-05" db="EMBL/GenBank/DDBJ databases">
        <authorList>
            <person name="Lanie J.A."/>
            <person name="Ng W.-L."/>
            <person name="Kazmierczak K.M."/>
            <person name="Andrzejewski T.M."/>
            <person name="Davidsen T.M."/>
            <person name="Wayne K.J."/>
            <person name="Tettelin H."/>
            <person name="Glass J.I."/>
            <person name="Rusch D."/>
            <person name="Podicherti R."/>
            <person name="Tsui H.-C.T."/>
            <person name="Winkler M.E."/>
        </authorList>
    </citation>
    <scope>NUCLEOTIDE SEQUENCE</scope>
</reference>
<dbReference type="AlphaFoldDB" id="A0A382H1S0"/>
<evidence type="ECO:0000313" key="1">
    <source>
        <dbReference type="EMBL" id="SVB80887.1"/>
    </source>
</evidence>
<accession>A0A382H1S0</accession>
<dbReference type="EMBL" id="UINC01058528">
    <property type="protein sequence ID" value="SVB80887.1"/>
    <property type="molecule type" value="Genomic_DNA"/>
</dbReference>
<name>A0A382H1S0_9ZZZZ</name>
<gene>
    <name evidence="1" type="ORF">METZ01_LOCUS233741</name>
</gene>
<feature type="non-terminal residue" evidence="1">
    <location>
        <position position="27"/>
    </location>
</feature>
<sequence>MYANFSEEIAFGWLVLAAGVEHAEMVQ</sequence>
<proteinExistence type="predicted"/>